<evidence type="ECO:0000313" key="3">
    <source>
        <dbReference type="EMBL" id="NRT56090.1"/>
    </source>
</evidence>
<keyword evidence="4" id="KW-1185">Reference proteome</keyword>
<gene>
    <name evidence="3" type="ORF">HNQ01_001825</name>
</gene>
<evidence type="ECO:0000256" key="1">
    <source>
        <dbReference type="ARBA" id="ARBA00022801"/>
    </source>
</evidence>
<sequence length="167" mass="18155">MSPAHAPSSPAARRDADEQARLHQAVTELWEQRLSFNQLLGLKVDSLEAAAPRLRFDMRPELVGHYLYGRLHGGVISAVLDATGGFALTLALAEKHADESATQVMHRFGRMGTIDLRVDYLRQGLGRHFVASAEVTRLGGRVASTLMRLHNDEGVLIATGAAAYIVS</sequence>
<organism evidence="3 4">
    <name type="scientific">Sphaerotilus uruguayifluvii</name>
    <dbReference type="NCBI Taxonomy" id="2735897"/>
    <lineage>
        <taxon>Bacteria</taxon>
        <taxon>Pseudomonadati</taxon>
        <taxon>Pseudomonadota</taxon>
        <taxon>Betaproteobacteria</taxon>
        <taxon>Burkholderiales</taxon>
        <taxon>Sphaerotilaceae</taxon>
        <taxon>Sphaerotilus</taxon>
    </lineage>
</organism>
<dbReference type="NCBIfam" id="NF008675">
    <property type="entry name" value="PRK11688.1"/>
    <property type="match status" value="1"/>
</dbReference>
<accession>A0ABX2G3X8</accession>
<dbReference type="RefSeq" id="WP_173805059.1">
    <property type="nucleotide sequence ID" value="NZ_JABSNM010000006.1"/>
</dbReference>
<protein>
    <submittedName>
        <fullName evidence="3">Uncharacterized protein (TIGR00369 family)</fullName>
    </submittedName>
</protein>
<dbReference type="NCBIfam" id="TIGR00369">
    <property type="entry name" value="unchar_dom_1"/>
    <property type="match status" value="1"/>
</dbReference>
<reference evidence="3 4" key="1">
    <citation type="submission" date="2020-05" db="EMBL/GenBank/DDBJ databases">
        <title>Genomic Encyclopedia of Type Strains, Phase IV (KMG-V): Genome sequencing to study the core and pangenomes of soil and plant-associated prokaryotes.</title>
        <authorList>
            <person name="Whitman W."/>
        </authorList>
    </citation>
    <scope>NUCLEOTIDE SEQUENCE [LARGE SCALE GENOMIC DNA]</scope>
    <source>
        <strain evidence="3 4">C29</strain>
    </source>
</reference>
<dbReference type="CDD" id="cd03443">
    <property type="entry name" value="PaaI_thioesterase"/>
    <property type="match status" value="1"/>
</dbReference>
<feature type="domain" description="Thioesterase" evidence="2">
    <location>
        <begin position="68"/>
        <end position="157"/>
    </location>
</feature>
<evidence type="ECO:0000259" key="2">
    <source>
        <dbReference type="Pfam" id="PF03061"/>
    </source>
</evidence>
<comment type="caution">
    <text evidence="3">The sequence shown here is derived from an EMBL/GenBank/DDBJ whole genome shotgun (WGS) entry which is preliminary data.</text>
</comment>
<keyword evidence="1" id="KW-0378">Hydrolase</keyword>
<evidence type="ECO:0000313" key="4">
    <source>
        <dbReference type="Proteomes" id="UP001516061"/>
    </source>
</evidence>
<dbReference type="SUPFAM" id="SSF54637">
    <property type="entry name" value="Thioesterase/thiol ester dehydrase-isomerase"/>
    <property type="match status" value="1"/>
</dbReference>
<dbReference type="InterPro" id="IPR006683">
    <property type="entry name" value="Thioestr_dom"/>
</dbReference>
<dbReference type="Proteomes" id="UP001516061">
    <property type="component" value="Unassembled WGS sequence"/>
</dbReference>
<dbReference type="Gene3D" id="3.10.129.10">
    <property type="entry name" value="Hotdog Thioesterase"/>
    <property type="match status" value="1"/>
</dbReference>
<dbReference type="EMBL" id="JABSNM010000006">
    <property type="protein sequence ID" value="NRT56090.1"/>
    <property type="molecule type" value="Genomic_DNA"/>
</dbReference>
<dbReference type="InterPro" id="IPR003736">
    <property type="entry name" value="PAAI_dom"/>
</dbReference>
<dbReference type="Pfam" id="PF03061">
    <property type="entry name" value="4HBT"/>
    <property type="match status" value="1"/>
</dbReference>
<name>A0ABX2G3X8_9BURK</name>
<proteinExistence type="predicted"/>
<dbReference type="InterPro" id="IPR029069">
    <property type="entry name" value="HotDog_dom_sf"/>
</dbReference>